<feature type="signal peptide" evidence="1">
    <location>
        <begin position="1"/>
        <end position="37"/>
    </location>
</feature>
<dbReference type="EMBL" id="JAGEPF010000026">
    <property type="protein sequence ID" value="MBO2463192.1"/>
    <property type="molecule type" value="Genomic_DNA"/>
</dbReference>
<gene>
    <name evidence="2" type="ORF">J4709_37070</name>
</gene>
<reference evidence="2 3" key="1">
    <citation type="submission" date="2021-03" db="EMBL/GenBank/DDBJ databases">
        <title>Actinomadura violae sp. nov., isolated from lichen in Thailand.</title>
        <authorList>
            <person name="Kanchanasin P."/>
            <person name="Saeng-In P."/>
            <person name="Phongsopitanun W."/>
            <person name="Yuki M."/>
            <person name="Kudo T."/>
            <person name="Ohkuma M."/>
            <person name="Tanasupawat S."/>
        </authorList>
    </citation>
    <scope>NUCLEOTIDE SEQUENCE [LARGE SCALE GENOMIC DNA]</scope>
    <source>
        <strain evidence="2 3">LCR2-06</strain>
    </source>
</reference>
<feature type="chain" id="PRO_5046034564" description="Peptidase inhibitor family I36" evidence="1">
    <location>
        <begin position="38"/>
        <end position="145"/>
    </location>
</feature>
<accession>A0ABS3S2H3</accession>
<organism evidence="2 3">
    <name type="scientific">Actinomadura violacea</name>
    <dbReference type="NCBI Taxonomy" id="2819934"/>
    <lineage>
        <taxon>Bacteria</taxon>
        <taxon>Bacillati</taxon>
        <taxon>Actinomycetota</taxon>
        <taxon>Actinomycetes</taxon>
        <taxon>Streptosporangiales</taxon>
        <taxon>Thermomonosporaceae</taxon>
        <taxon>Actinomadura</taxon>
    </lineage>
</organism>
<protein>
    <recommendedName>
        <fullName evidence="4">Peptidase inhibitor family I36</fullName>
    </recommendedName>
</protein>
<proteinExistence type="predicted"/>
<sequence length="145" mass="15385">MKPFHGISRIGRRKAAAAGGIAVAALAVVATAAPASAATAPSTSPTVSHKYYGNPANIPPCRSGHACAIVAYGRGYYVFDFYRYGSYSLSHWSGRGGLTNAQTGGAAVRVYDARGRQIDCLRAARITYEMDWNPAWKIRLTANGC</sequence>
<keyword evidence="1" id="KW-0732">Signal</keyword>
<evidence type="ECO:0000313" key="3">
    <source>
        <dbReference type="Proteomes" id="UP000680206"/>
    </source>
</evidence>
<keyword evidence="3" id="KW-1185">Reference proteome</keyword>
<evidence type="ECO:0000313" key="2">
    <source>
        <dbReference type="EMBL" id="MBO2463192.1"/>
    </source>
</evidence>
<dbReference type="PROSITE" id="PS51318">
    <property type="entry name" value="TAT"/>
    <property type="match status" value="1"/>
</dbReference>
<name>A0ABS3S2H3_9ACTN</name>
<dbReference type="InterPro" id="IPR006311">
    <property type="entry name" value="TAT_signal"/>
</dbReference>
<evidence type="ECO:0000256" key="1">
    <source>
        <dbReference type="SAM" id="SignalP"/>
    </source>
</evidence>
<evidence type="ECO:0008006" key="4">
    <source>
        <dbReference type="Google" id="ProtNLM"/>
    </source>
</evidence>
<dbReference type="RefSeq" id="WP_208248138.1">
    <property type="nucleotide sequence ID" value="NZ_JAGEPF010000026.1"/>
</dbReference>
<comment type="caution">
    <text evidence="2">The sequence shown here is derived from an EMBL/GenBank/DDBJ whole genome shotgun (WGS) entry which is preliminary data.</text>
</comment>
<dbReference type="Proteomes" id="UP000680206">
    <property type="component" value="Unassembled WGS sequence"/>
</dbReference>